<dbReference type="InterPro" id="IPR018392">
    <property type="entry name" value="LysM"/>
</dbReference>
<keyword evidence="2" id="KW-0843">Virulence</keyword>
<comment type="caution">
    <text evidence="5">The sequence shown here is derived from an EMBL/GenBank/DDBJ whole genome shotgun (WGS) entry which is preliminary data.</text>
</comment>
<name>A0A166PTI9_9PEZI</name>
<proteinExistence type="inferred from homology"/>
<evidence type="ECO:0000256" key="2">
    <source>
        <dbReference type="ARBA" id="ARBA00023026"/>
    </source>
</evidence>
<organism evidence="5 6">
    <name type="scientific">Colletotrichum tofieldiae</name>
    <dbReference type="NCBI Taxonomy" id="708197"/>
    <lineage>
        <taxon>Eukaryota</taxon>
        <taxon>Fungi</taxon>
        <taxon>Dikarya</taxon>
        <taxon>Ascomycota</taxon>
        <taxon>Pezizomycotina</taxon>
        <taxon>Sordariomycetes</taxon>
        <taxon>Hypocreomycetidae</taxon>
        <taxon>Glomerellales</taxon>
        <taxon>Glomerellaceae</taxon>
        <taxon>Colletotrichum</taxon>
        <taxon>Colletotrichum spaethianum species complex</taxon>
    </lineage>
</organism>
<dbReference type="Gene3D" id="3.40.50.720">
    <property type="entry name" value="NAD(P)-binding Rossmann-like Domain"/>
    <property type="match status" value="1"/>
</dbReference>
<evidence type="ECO:0000256" key="1">
    <source>
        <dbReference type="ARBA" id="ARBA00022669"/>
    </source>
</evidence>
<sequence>AAGLNLSVSTDAKTFAEIAETFTKVTGKKAAHQYVPFEDYAKLAEPYPSAYVNWSLGPDAPRDDAVMTWSANFSAWWNYWGEGITYERDYKLLDRIHPGRIKSLEEWMEVNEYDGKHKIVLKMVEDWAGKNQGNHDLYKYIFYIRSLMPKAQADDTCTSVLAVYGYITQDQFFSWNPALDGNCQGLGSGYYYCVANYAHASNLPMPPTVTSGAFPTATGTISTFEKWYMTRVNDDCAYVAAWFGTFSVSDFISWNQSVGLPGTATTRSEALTATVPAGMPTQTGVVSSCTEFWLVSPSDTCASIIKDSNVVNATVFYSWNPAVGSDCASLNPVLNYLTV</sequence>
<protein>
    <submittedName>
        <fullName evidence="5">LysM domain-containing protein</fullName>
    </submittedName>
</protein>
<feature type="domain" description="LysM" evidence="4">
    <location>
        <begin position="147"/>
        <end position="194"/>
    </location>
</feature>
<keyword evidence="1" id="KW-0147">Chitin-binding</keyword>
<dbReference type="InterPro" id="IPR036291">
    <property type="entry name" value="NAD(P)-bd_dom_sf"/>
</dbReference>
<dbReference type="Proteomes" id="UP000076552">
    <property type="component" value="Unassembled WGS sequence"/>
</dbReference>
<dbReference type="PANTHER" id="PTHR34997:SF1">
    <property type="entry name" value="PEPTIDOGLYCAN-BINDING LYSIN DOMAIN"/>
    <property type="match status" value="1"/>
</dbReference>
<evidence type="ECO:0000256" key="3">
    <source>
        <dbReference type="ARBA" id="ARBA00044955"/>
    </source>
</evidence>
<dbReference type="SUPFAM" id="SSF51735">
    <property type="entry name" value="NAD(P)-binding Rossmann-fold domains"/>
    <property type="match status" value="1"/>
</dbReference>
<feature type="non-terminal residue" evidence="5">
    <location>
        <position position="339"/>
    </location>
</feature>
<dbReference type="GO" id="GO:0008061">
    <property type="term" value="F:chitin binding"/>
    <property type="evidence" value="ECO:0007669"/>
    <property type="project" value="UniProtKB-KW"/>
</dbReference>
<accession>A0A166PTI9</accession>
<dbReference type="EMBL" id="LFIV01000152">
    <property type="protein sequence ID" value="KZL67146.1"/>
    <property type="molecule type" value="Genomic_DNA"/>
</dbReference>
<dbReference type="InterPro" id="IPR036779">
    <property type="entry name" value="LysM_dom_sf"/>
</dbReference>
<evidence type="ECO:0000313" key="6">
    <source>
        <dbReference type="Proteomes" id="UP000076552"/>
    </source>
</evidence>
<dbReference type="Gene3D" id="3.10.350.10">
    <property type="entry name" value="LysM domain"/>
    <property type="match status" value="2"/>
</dbReference>
<feature type="non-terminal residue" evidence="5">
    <location>
        <position position="1"/>
    </location>
</feature>
<dbReference type="AlphaFoldDB" id="A0A166PTI9"/>
<dbReference type="InterPro" id="IPR052210">
    <property type="entry name" value="LysM1-like"/>
</dbReference>
<comment type="similarity">
    <text evidence="3">Belongs to the secreted LysM effector family.</text>
</comment>
<dbReference type="PROSITE" id="PS51782">
    <property type="entry name" value="LYSM"/>
    <property type="match status" value="1"/>
</dbReference>
<dbReference type="PANTHER" id="PTHR34997">
    <property type="entry name" value="AM15"/>
    <property type="match status" value="1"/>
</dbReference>
<reference evidence="5 6" key="1">
    <citation type="submission" date="2015-06" db="EMBL/GenBank/DDBJ databases">
        <title>Survival trade-offs in plant roots during colonization by closely related pathogenic and mutualistic fungi.</title>
        <authorList>
            <person name="Hacquard S."/>
            <person name="Kracher B."/>
            <person name="Hiruma K."/>
            <person name="Weinman A."/>
            <person name="Muench P."/>
            <person name="Garrido Oter R."/>
            <person name="Ver Loren van Themaat E."/>
            <person name="Dallerey J.-F."/>
            <person name="Damm U."/>
            <person name="Henrissat B."/>
            <person name="Lespinet O."/>
            <person name="Thon M."/>
            <person name="Kemen E."/>
            <person name="McHardy A.C."/>
            <person name="Schulze-Lefert P."/>
            <person name="O'Connell R.J."/>
        </authorList>
    </citation>
    <scope>NUCLEOTIDE SEQUENCE [LARGE SCALE GENOMIC DNA]</scope>
    <source>
        <strain evidence="5 6">0861</strain>
    </source>
</reference>
<gene>
    <name evidence="5" type="ORF">CT0861_13107</name>
</gene>
<evidence type="ECO:0000313" key="5">
    <source>
        <dbReference type="EMBL" id="KZL67146.1"/>
    </source>
</evidence>
<evidence type="ECO:0000259" key="4">
    <source>
        <dbReference type="PROSITE" id="PS51782"/>
    </source>
</evidence>
<keyword evidence="6" id="KW-1185">Reference proteome</keyword>
<dbReference type="STRING" id="708197.A0A166PTI9"/>